<dbReference type="Proteomes" id="UP001390339">
    <property type="component" value="Unassembled WGS sequence"/>
</dbReference>
<dbReference type="PRINTS" id="PR00463">
    <property type="entry name" value="EP450I"/>
</dbReference>
<comment type="caution">
    <text evidence="7">The sequence shown here is derived from an EMBL/GenBank/DDBJ whole genome shotgun (WGS) entry which is preliminary data.</text>
</comment>
<evidence type="ECO:0000313" key="8">
    <source>
        <dbReference type="Proteomes" id="UP001390339"/>
    </source>
</evidence>
<keyword evidence="2 5" id="KW-0349">Heme</keyword>
<keyword evidence="5" id="KW-0560">Oxidoreductase</keyword>
<keyword evidence="6" id="KW-1133">Transmembrane helix</keyword>
<dbReference type="InterPro" id="IPR002401">
    <property type="entry name" value="Cyt_P450_E_grp-I"/>
</dbReference>
<dbReference type="EMBL" id="JAPCWZ010000001">
    <property type="protein sequence ID" value="KAK8880319.1"/>
    <property type="molecule type" value="Genomic_DNA"/>
</dbReference>
<dbReference type="PRINTS" id="PR00385">
    <property type="entry name" value="P450"/>
</dbReference>
<dbReference type="Gene3D" id="1.10.630.10">
    <property type="entry name" value="Cytochrome P450"/>
    <property type="match status" value="1"/>
</dbReference>
<name>A0ABR2JND3_9PEZI</name>
<keyword evidence="3 5" id="KW-0479">Metal-binding</keyword>
<evidence type="ECO:0000256" key="6">
    <source>
        <dbReference type="SAM" id="Phobius"/>
    </source>
</evidence>
<evidence type="ECO:0000256" key="3">
    <source>
        <dbReference type="ARBA" id="ARBA00022723"/>
    </source>
</evidence>
<evidence type="ECO:0000256" key="1">
    <source>
        <dbReference type="ARBA" id="ARBA00001971"/>
    </source>
</evidence>
<gene>
    <name evidence="7" type="ORF">PGQ11_001613</name>
</gene>
<dbReference type="InterPro" id="IPR017972">
    <property type="entry name" value="Cyt_P450_CS"/>
</dbReference>
<dbReference type="PANTHER" id="PTHR24305">
    <property type="entry name" value="CYTOCHROME P450"/>
    <property type="match status" value="1"/>
</dbReference>
<keyword evidence="6" id="KW-0472">Membrane</keyword>
<dbReference type="PROSITE" id="PS00086">
    <property type="entry name" value="CYTOCHROME_P450"/>
    <property type="match status" value="1"/>
</dbReference>
<feature type="transmembrane region" description="Helical" evidence="6">
    <location>
        <begin position="12"/>
        <end position="32"/>
    </location>
</feature>
<dbReference type="InterPro" id="IPR036396">
    <property type="entry name" value="Cyt_P450_sf"/>
</dbReference>
<evidence type="ECO:0000256" key="4">
    <source>
        <dbReference type="ARBA" id="ARBA00023004"/>
    </source>
</evidence>
<comment type="similarity">
    <text evidence="5">Belongs to the cytochrome P450 family.</text>
</comment>
<keyword evidence="4 5" id="KW-0408">Iron</keyword>
<comment type="cofactor">
    <cofactor evidence="1">
        <name>heme</name>
        <dbReference type="ChEBI" id="CHEBI:30413"/>
    </cofactor>
</comment>
<dbReference type="InterPro" id="IPR001128">
    <property type="entry name" value="Cyt_P450"/>
</dbReference>
<accession>A0ABR2JND3</accession>
<keyword evidence="6" id="KW-0812">Transmembrane</keyword>
<evidence type="ECO:0000256" key="2">
    <source>
        <dbReference type="ARBA" id="ARBA00022617"/>
    </source>
</evidence>
<dbReference type="PANTHER" id="PTHR24305:SF226">
    <property type="entry name" value="CYTOCHROME P450 MONOOXYGENASE"/>
    <property type="match status" value="1"/>
</dbReference>
<protein>
    <submittedName>
        <fullName evidence="7">Cytochrome P450</fullName>
    </submittedName>
</protein>
<keyword evidence="8" id="KW-1185">Reference proteome</keyword>
<dbReference type="Pfam" id="PF00067">
    <property type="entry name" value="p450"/>
    <property type="match status" value="1"/>
</dbReference>
<proteinExistence type="inferred from homology"/>
<dbReference type="SUPFAM" id="SSF48264">
    <property type="entry name" value="Cytochrome P450"/>
    <property type="match status" value="1"/>
</dbReference>
<evidence type="ECO:0000256" key="5">
    <source>
        <dbReference type="RuleBase" id="RU000461"/>
    </source>
</evidence>
<sequence>MHLEISFSKAAPYGAAFSILYLFLVICYRLWFHPLRRYPGPFSAKLCDLYGAFHAYKTRLHETTLQDHEQYGPVIRQGPNKLVFNTVGALHDIYRDAKFTKSRTYLISQRHPGVYGLFNSVDQELHQSKRKLVARRYSPKEVHAFEPTMIDQIDIFIKQLAESCRNPDHGPVNMTKQAKYLAIDMMGHFLFGYPLKLQTESTHRVMASSKANFFFNVGAQLPFLVDMGVLRAVQYLWSRMSSKNYIQALDKIITNRLSQGPKVKEELLFMSAKSRISADDTEWLRDIRTEAVWHMLAGSDTISTTVSALFFYLAQNEDCYQRLAHEVRSTFPQETEIRGGSLLSSCTYLRACLDETLRMSPSIPGTLWREEVNNRSDTTEPLVVDGHVVPPGVQVGVNTYALLHNEQYFPDAFNFKPARWLEESGPGQSNKQAFAPFSIGNRSCLGKSMAYLEASIIVAKTLWHFDFHMSAAEQQDVPPPCSQGGSQRFRNRASFPMKDTFSAMHDGPFLRFEFRDAGLGLGR</sequence>
<keyword evidence="5" id="KW-0503">Monooxygenase</keyword>
<dbReference type="InterPro" id="IPR050121">
    <property type="entry name" value="Cytochrome_P450_monoxygenase"/>
</dbReference>
<reference evidence="7 8" key="1">
    <citation type="journal article" date="2024" name="IMA Fungus">
        <title>Apiospora arundinis, a panoply of carbohydrate-active enzymes and secondary metabolites.</title>
        <authorList>
            <person name="Sorensen T."/>
            <person name="Petersen C."/>
            <person name="Muurmann A.T."/>
            <person name="Christiansen J.V."/>
            <person name="Brundto M.L."/>
            <person name="Overgaard C.K."/>
            <person name="Boysen A.T."/>
            <person name="Wollenberg R.D."/>
            <person name="Larsen T.O."/>
            <person name="Sorensen J.L."/>
            <person name="Nielsen K.L."/>
            <person name="Sondergaard T.E."/>
        </authorList>
    </citation>
    <scope>NUCLEOTIDE SEQUENCE [LARGE SCALE GENOMIC DNA]</scope>
    <source>
        <strain evidence="7 8">AAU 773</strain>
    </source>
</reference>
<organism evidence="7 8">
    <name type="scientific">Apiospora arundinis</name>
    <dbReference type="NCBI Taxonomy" id="335852"/>
    <lineage>
        <taxon>Eukaryota</taxon>
        <taxon>Fungi</taxon>
        <taxon>Dikarya</taxon>
        <taxon>Ascomycota</taxon>
        <taxon>Pezizomycotina</taxon>
        <taxon>Sordariomycetes</taxon>
        <taxon>Xylariomycetidae</taxon>
        <taxon>Amphisphaeriales</taxon>
        <taxon>Apiosporaceae</taxon>
        <taxon>Apiospora</taxon>
    </lineage>
</organism>
<evidence type="ECO:0000313" key="7">
    <source>
        <dbReference type="EMBL" id="KAK8880319.1"/>
    </source>
</evidence>